<gene>
    <name evidence="2" type="ORF">S01H1_74477</name>
</gene>
<name>X0X1W9_9ZZZZ</name>
<sequence>PDPVEETRDPRRSSLPVGVWIALAAVFSVLRKGYQFDGYYSDDAVQAPLILHRIHPELLANDPLIGLIVGRYQSGLFDLVALLAPVIEIHVAYFVLFLIARVLACVAVYRLAVTLSGSSLAGVLSTFLVAGSAISYFGGINFVETILTPRGLALPLGLFGLNAFLRRRPGAMALWLGACLYVHPVSGINFLGAIAFCGVFFPASAPRKAFYAVLAALALEILLIAVWTGQIGGDAHALR</sequence>
<feature type="transmembrane region" description="Helical" evidence="1">
    <location>
        <begin position="172"/>
        <end position="203"/>
    </location>
</feature>
<keyword evidence="1" id="KW-0812">Transmembrane</keyword>
<feature type="transmembrane region" description="Helical" evidence="1">
    <location>
        <begin position="146"/>
        <end position="165"/>
    </location>
</feature>
<proteinExistence type="predicted"/>
<keyword evidence="1" id="KW-0472">Membrane</keyword>
<feature type="non-terminal residue" evidence="2">
    <location>
        <position position="239"/>
    </location>
</feature>
<feature type="transmembrane region" description="Helical" evidence="1">
    <location>
        <begin position="120"/>
        <end position="140"/>
    </location>
</feature>
<evidence type="ECO:0000313" key="2">
    <source>
        <dbReference type="EMBL" id="GAG37219.1"/>
    </source>
</evidence>
<evidence type="ECO:0000256" key="1">
    <source>
        <dbReference type="SAM" id="Phobius"/>
    </source>
</evidence>
<feature type="transmembrane region" description="Helical" evidence="1">
    <location>
        <begin position="209"/>
        <end position="229"/>
    </location>
</feature>
<dbReference type="AlphaFoldDB" id="X0X1W9"/>
<dbReference type="EMBL" id="BARS01049833">
    <property type="protein sequence ID" value="GAG37219.1"/>
    <property type="molecule type" value="Genomic_DNA"/>
</dbReference>
<evidence type="ECO:0008006" key="3">
    <source>
        <dbReference type="Google" id="ProtNLM"/>
    </source>
</evidence>
<reference evidence="2" key="1">
    <citation type="journal article" date="2014" name="Front. Microbiol.">
        <title>High frequency of phylogenetically diverse reductive dehalogenase-homologous genes in deep subseafloor sedimentary metagenomes.</title>
        <authorList>
            <person name="Kawai M."/>
            <person name="Futagami T."/>
            <person name="Toyoda A."/>
            <person name="Takaki Y."/>
            <person name="Nishi S."/>
            <person name="Hori S."/>
            <person name="Arai W."/>
            <person name="Tsubouchi T."/>
            <person name="Morono Y."/>
            <person name="Uchiyama I."/>
            <person name="Ito T."/>
            <person name="Fujiyama A."/>
            <person name="Inagaki F."/>
            <person name="Takami H."/>
        </authorList>
    </citation>
    <scope>NUCLEOTIDE SEQUENCE</scope>
    <source>
        <strain evidence="2">Expedition CK06-06</strain>
    </source>
</reference>
<feature type="transmembrane region" description="Helical" evidence="1">
    <location>
        <begin position="91"/>
        <end position="113"/>
    </location>
</feature>
<protein>
    <recommendedName>
        <fullName evidence="3">Membrane protein 6-pyruvoyl-tetrahydropterin synthase-related domain-containing protein</fullName>
    </recommendedName>
</protein>
<comment type="caution">
    <text evidence="2">The sequence shown here is derived from an EMBL/GenBank/DDBJ whole genome shotgun (WGS) entry which is preliminary data.</text>
</comment>
<feature type="transmembrane region" description="Helical" evidence="1">
    <location>
        <begin position="12"/>
        <end position="30"/>
    </location>
</feature>
<accession>X0X1W9</accession>
<keyword evidence="1" id="KW-1133">Transmembrane helix</keyword>
<organism evidence="2">
    <name type="scientific">marine sediment metagenome</name>
    <dbReference type="NCBI Taxonomy" id="412755"/>
    <lineage>
        <taxon>unclassified sequences</taxon>
        <taxon>metagenomes</taxon>
        <taxon>ecological metagenomes</taxon>
    </lineage>
</organism>
<feature type="non-terminal residue" evidence="2">
    <location>
        <position position="1"/>
    </location>
</feature>